<evidence type="ECO:0000256" key="1">
    <source>
        <dbReference type="SAM" id="MobiDB-lite"/>
    </source>
</evidence>
<sequence>MGVEPTAACSAQPTTNFEDWGAHRDTITPTNKFNPFKQIWKTARKQATAPLVL</sequence>
<name>A0A3B0W2I1_9ZZZZ</name>
<reference evidence="2" key="1">
    <citation type="submission" date="2018-06" db="EMBL/GenBank/DDBJ databases">
        <authorList>
            <person name="Zhirakovskaya E."/>
        </authorList>
    </citation>
    <scope>NUCLEOTIDE SEQUENCE</scope>
</reference>
<protein>
    <submittedName>
        <fullName evidence="2">Uncharacterized protein</fullName>
    </submittedName>
</protein>
<feature type="region of interest" description="Disordered" evidence="1">
    <location>
        <begin position="1"/>
        <end position="29"/>
    </location>
</feature>
<evidence type="ECO:0000313" key="2">
    <source>
        <dbReference type="EMBL" id="VAW43509.1"/>
    </source>
</evidence>
<dbReference type="AlphaFoldDB" id="A0A3B0W2I1"/>
<dbReference type="EMBL" id="UOEU01001098">
    <property type="protein sequence ID" value="VAW43509.1"/>
    <property type="molecule type" value="Genomic_DNA"/>
</dbReference>
<gene>
    <name evidence="2" type="ORF">MNBD_CHLOROFLEXI01-2728</name>
</gene>
<organism evidence="2">
    <name type="scientific">hydrothermal vent metagenome</name>
    <dbReference type="NCBI Taxonomy" id="652676"/>
    <lineage>
        <taxon>unclassified sequences</taxon>
        <taxon>metagenomes</taxon>
        <taxon>ecological metagenomes</taxon>
    </lineage>
</organism>
<accession>A0A3B0W2I1</accession>
<proteinExistence type="predicted"/>